<keyword evidence="1" id="KW-1133">Transmembrane helix</keyword>
<dbReference type="Gene3D" id="3.55.50.30">
    <property type="match status" value="1"/>
</dbReference>
<reference evidence="4 5" key="1">
    <citation type="submission" date="2013-08" db="EMBL/GenBank/DDBJ databases">
        <authorList>
            <person name="Weinstock G."/>
            <person name="Sodergren E."/>
            <person name="Wylie T."/>
            <person name="Fulton L."/>
            <person name="Fulton R."/>
            <person name="Fronick C."/>
            <person name="O'Laughlin M."/>
            <person name="Godfrey J."/>
            <person name="Miner T."/>
            <person name="Herter B."/>
            <person name="Appelbaum E."/>
            <person name="Cordes M."/>
            <person name="Lek S."/>
            <person name="Wollam A."/>
            <person name="Pepin K.H."/>
            <person name="Palsikar V.B."/>
            <person name="Mitreva M."/>
            <person name="Wilson R.K."/>
        </authorList>
    </citation>
    <scope>NUCLEOTIDE SEQUENCE [LARGE SCALE GENOMIC DNA]</scope>
    <source>
        <strain evidence="4 5">F0041</strain>
    </source>
</reference>
<sequence length="317" mass="36307">MKRKFDKNKDRLKALLSERLTLAQKQQFAESEKVEKEMLRQWEQAANKPIDTRAKHQIWSKIQRKLKSGSQPQAKIRLGAWQLVAASVAILISVGSYWLISRQPDKMATDKTVQIEAAQNLLHILPDSSKVWMQKGSSIRYASNFGRNRKVWLTGNSLFEVRKHADKTFQVQINQAFIEVKGTAFLVKQSSPTKNEITLFNGKIEFNVQDTGEKITMSPSQRVIHNPVDGHTTLQDINHINWQNGRFHFTDIGLTKLIETINQIYETTITIGKEVDTNTAFTGSIRYDESLEDVIEKICFSLNLSQEKKDGIIKIHN</sequence>
<keyword evidence="1" id="KW-0472">Membrane</keyword>
<dbReference type="PATRIC" id="fig|1321819.3.peg.3199"/>
<dbReference type="Pfam" id="PF04773">
    <property type="entry name" value="FecR"/>
    <property type="match status" value="1"/>
</dbReference>
<dbReference type="PANTHER" id="PTHR30273">
    <property type="entry name" value="PERIPLASMIC SIGNAL SENSOR AND SIGMA FACTOR ACTIVATOR FECR-RELATED"/>
    <property type="match status" value="1"/>
</dbReference>
<dbReference type="Pfam" id="PF16344">
    <property type="entry name" value="FecR_C"/>
    <property type="match status" value="1"/>
</dbReference>
<evidence type="ECO:0000313" key="4">
    <source>
        <dbReference type="EMBL" id="ERI80997.1"/>
    </source>
</evidence>
<evidence type="ECO:0000313" key="5">
    <source>
        <dbReference type="Proteomes" id="UP000016496"/>
    </source>
</evidence>
<evidence type="ECO:0000259" key="3">
    <source>
        <dbReference type="Pfam" id="PF16344"/>
    </source>
</evidence>
<feature type="domain" description="FecR protein" evidence="2">
    <location>
        <begin position="117"/>
        <end position="205"/>
    </location>
</feature>
<dbReference type="RefSeq" id="WP_021647277.1">
    <property type="nucleotide sequence ID" value="NZ_KE993167.1"/>
</dbReference>
<name>U2DHN8_9BACE</name>
<dbReference type="InterPro" id="IPR032508">
    <property type="entry name" value="FecR_C"/>
</dbReference>
<dbReference type="EMBL" id="AWSV01000176">
    <property type="protein sequence ID" value="ERI80997.1"/>
    <property type="molecule type" value="Genomic_DNA"/>
</dbReference>
<evidence type="ECO:0000256" key="1">
    <source>
        <dbReference type="SAM" id="Phobius"/>
    </source>
</evidence>
<feature type="domain" description="Protein FecR C-terminal" evidence="3">
    <location>
        <begin position="246"/>
        <end position="313"/>
    </location>
</feature>
<dbReference type="InterPro" id="IPR012373">
    <property type="entry name" value="Ferrdict_sens_TM"/>
</dbReference>
<dbReference type="PIRSF" id="PIRSF018266">
    <property type="entry name" value="FecR"/>
    <property type="match status" value="1"/>
</dbReference>
<dbReference type="HOGENOM" id="CLU_050192_2_2_10"/>
<feature type="transmembrane region" description="Helical" evidence="1">
    <location>
        <begin position="78"/>
        <end position="100"/>
    </location>
</feature>
<protein>
    <submittedName>
        <fullName evidence="4">Uncharacterized protein</fullName>
    </submittedName>
</protein>
<dbReference type="AlphaFoldDB" id="U2DHN8"/>
<evidence type="ECO:0000259" key="2">
    <source>
        <dbReference type="Pfam" id="PF04773"/>
    </source>
</evidence>
<comment type="caution">
    <text evidence="4">The sequence shown here is derived from an EMBL/GenBank/DDBJ whole genome shotgun (WGS) entry which is preliminary data.</text>
</comment>
<gene>
    <name evidence="4" type="ORF">HMPREF1981_03472</name>
</gene>
<dbReference type="InterPro" id="IPR006860">
    <property type="entry name" value="FecR"/>
</dbReference>
<dbReference type="GO" id="GO:0016989">
    <property type="term" value="F:sigma factor antagonist activity"/>
    <property type="evidence" value="ECO:0007669"/>
    <property type="project" value="TreeGrafter"/>
</dbReference>
<proteinExistence type="predicted"/>
<keyword evidence="1" id="KW-0812">Transmembrane</keyword>
<dbReference type="Proteomes" id="UP000016496">
    <property type="component" value="Unassembled WGS sequence"/>
</dbReference>
<dbReference type="Gene3D" id="2.60.120.1440">
    <property type="match status" value="1"/>
</dbReference>
<accession>U2DHN8</accession>
<dbReference type="PANTHER" id="PTHR30273:SF2">
    <property type="entry name" value="PROTEIN FECR"/>
    <property type="match status" value="1"/>
</dbReference>
<organism evidence="4 5">
    <name type="scientific">Bacteroides pyogenes F0041</name>
    <dbReference type="NCBI Taxonomy" id="1321819"/>
    <lineage>
        <taxon>Bacteria</taxon>
        <taxon>Pseudomonadati</taxon>
        <taxon>Bacteroidota</taxon>
        <taxon>Bacteroidia</taxon>
        <taxon>Bacteroidales</taxon>
        <taxon>Bacteroidaceae</taxon>
        <taxon>Bacteroides</taxon>
    </lineage>
</organism>